<dbReference type="Pfam" id="PF19605">
    <property type="entry name" value="DUF6110"/>
    <property type="match status" value="1"/>
</dbReference>
<gene>
    <name evidence="1" type="ORF">H6A01_07735</name>
</gene>
<evidence type="ECO:0008006" key="3">
    <source>
        <dbReference type="Google" id="ProtNLM"/>
    </source>
</evidence>
<dbReference type="RefSeq" id="WP_028255602.1">
    <property type="nucleotide sequence ID" value="NZ_CALXQD010000002.1"/>
</dbReference>
<evidence type="ECO:0000313" key="2">
    <source>
        <dbReference type="Proteomes" id="UP000707138"/>
    </source>
</evidence>
<proteinExistence type="predicted"/>
<comment type="caution">
    <text evidence="1">The sequence shown here is derived from an EMBL/GenBank/DDBJ whole genome shotgun (WGS) entry which is preliminary data.</text>
</comment>
<dbReference type="Proteomes" id="UP000707138">
    <property type="component" value="Unassembled WGS sequence"/>
</dbReference>
<accession>A0ABS2GG97</accession>
<name>A0ABS2GG97_9FIRM</name>
<keyword evidence="2" id="KW-1185">Reference proteome</keyword>
<dbReference type="EMBL" id="JACJLA010000014">
    <property type="protein sequence ID" value="MBM6913209.1"/>
    <property type="molecule type" value="Genomic_DNA"/>
</dbReference>
<evidence type="ECO:0000313" key="1">
    <source>
        <dbReference type="EMBL" id="MBM6913209.1"/>
    </source>
</evidence>
<reference evidence="1 2" key="1">
    <citation type="journal article" date="2021" name="Sci. Rep.">
        <title>The distribution of antibiotic resistance genes in chicken gut microbiota commensals.</title>
        <authorList>
            <person name="Juricova H."/>
            <person name="Matiasovicova J."/>
            <person name="Kubasova T."/>
            <person name="Cejkova D."/>
            <person name="Rychlik I."/>
        </authorList>
    </citation>
    <scope>NUCLEOTIDE SEQUENCE [LARGE SCALE GENOMIC DNA]</scope>
    <source>
        <strain evidence="1 2">An537</strain>
    </source>
</reference>
<protein>
    <recommendedName>
        <fullName evidence="3">DUF1490 domain-containing protein</fullName>
    </recommendedName>
</protein>
<organism evidence="1 2">
    <name type="scientific">Veillonella magna</name>
    <dbReference type="NCBI Taxonomy" id="464322"/>
    <lineage>
        <taxon>Bacteria</taxon>
        <taxon>Bacillati</taxon>
        <taxon>Bacillota</taxon>
        <taxon>Negativicutes</taxon>
        <taxon>Veillonellales</taxon>
        <taxon>Veillonellaceae</taxon>
        <taxon>Veillonella</taxon>
    </lineage>
</organism>
<sequence length="92" mass="10124">MMKFNKNKVQNANFFMSGLALGTLGLKVLTSKDARKVYANVVAAGLRAKESIMQTAEKVQASSGDILAEAKEINEARSEELFKEVTEEVKEK</sequence>
<dbReference type="InterPro" id="IPR046092">
    <property type="entry name" value="DUF6110"/>
</dbReference>